<organism evidence="3">
    <name type="scientific">bioreactor metagenome</name>
    <dbReference type="NCBI Taxonomy" id="1076179"/>
    <lineage>
        <taxon>unclassified sequences</taxon>
        <taxon>metagenomes</taxon>
        <taxon>ecological metagenomes</taxon>
    </lineage>
</organism>
<comment type="caution">
    <text evidence="3">The sequence shown here is derived from an EMBL/GenBank/DDBJ whole genome shotgun (WGS) entry which is preliminary data.</text>
</comment>
<feature type="compositionally biased region" description="Polar residues" evidence="1">
    <location>
        <begin position="100"/>
        <end position="113"/>
    </location>
</feature>
<dbReference type="InterPro" id="IPR047710">
    <property type="entry name" value="Transpos_IS5-like"/>
</dbReference>
<dbReference type="AlphaFoldDB" id="A0A644WW43"/>
<reference evidence="3" key="1">
    <citation type="submission" date="2019-08" db="EMBL/GenBank/DDBJ databases">
        <authorList>
            <person name="Kucharzyk K."/>
            <person name="Murdoch R.W."/>
            <person name="Higgins S."/>
            <person name="Loffler F."/>
        </authorList>
    </citation>
    <scope>NUCLEOTIDE SEQUENCE</scope>
</reference>
<dbReference type="PANTHER" id="PTHR33803:SF3">
    <property type="entry name" value="BLL1974 PROTEIN"/>
    <property type="match status" value="1"/>
</dbReference>
<dbReference type="Pfam" id="PF13586">
    <property type="entry name" value="DDE_Tnp_1_2"/>
    <property type="match status" value="1"/>
</dbReference>
<dbReference type="InterPro" id="IPR025668">
    <property type="entry name" value="Tnp_DDE_dom"/>
</dbReference>
<feature type="domain" description="Transposase DDE" evidence="2">
    <location>
        <begin position="320"/>
        <end position="410"/>
    </location>
</feature>
<dbReference type="NCBIfam" id="NF033578">
    <property type="entry name" value="transpos_IS5_1"/>
    <property type="match status" value="1"/>
</dbReference>
<name>A0A644WW43_9ZZZZ</name>
<gene>
    <name evidence="3" type="ORF">SDC9_52563</name>
</gene>
<dbReference type="EMBL" id="VSSQ01001213">
    <property type="protein sequence ID" value="MPM06264.1"/>
    <property type="molecule type" value="Genomic_DNA"/>
</dbReference>
<feature type="compositionally biased region" description="Basic and acidic residues" evidence="1">
    <location>
        <begin position="82"/>
        <end position="91"/>
    </location>
</feature>
<evidence type="ECO:0000256" key="1">
    <source>
        <dbReference type="SAM" id="MobiDB-lite"/>
    </source>
</evidence>
<proteinExistence type="predicted"/>
<evidence type="ECO:0000259" key="2">
    <source>
        <dbReference type="Pfam" id="PF13586"/>
    </source>
</evidence>
<sequence>MLNSSKIAKQQGFHGLYVESQCKENPYFQFFIGLEGYRDDKVPFDPSLMVHFRKRLDKETMMAINELICQQEKQQVEADVENENKKSKDPQDPGEPPVSGGSQDGMTKTTQQTHKGKLLLDATCAPADVRYPTDLSLLNEAREKTEAMIDTLYHVNLGLKKKPRTYRKKARKQYLTVAKQRKPQSKTIRKAIGKQLGYVGRNLKTIDYLLGLEGHGSLSRRQSQTLETIRTLYQQQRTMYTLKRHQVDDRIVSINQPHIRPIVRGKAKASTEFGAKVAISMVDGYMVVDELSWDPFNESVNLEQAVEDYKKRFGYYPEAVLADQIYRNRDNRAFCKKNGIRLSGPALGRPKAGEAKKKEQLELQDMSQRNQVEGGFGVGKRRYGLGRIMARLKETAESVIVLQFIVMNLEHRLRVLFYHFYVFFLRRIQGLLKLSWPVMN</sequence>
<evidence type="ECO:0000313" key="3">
    <source>
        <dbReference type="EMBL" id="MPM06264.1"/>
    </source>
</evidence>
<accession>A0A644WW43</accession>
<feature type="region of interest" description="Disordered" evidence="1">
    <location>
        <begin position="74"/>
        <end position="114"/>
    </location>
</feature>
<dbReference type="PANTHER" id="PTHR33803">
    <property type="entry name" value="IS1478 TRANSPOSASE"/>
    <property type="match status" value="1"/>
</dbReference>
<protein>
    <submittedName>
        <fullName evidence="3">IS5 family transposase ISPeth2</fullName>
    </submittedName>
</protein>